<evidence type="ECO:0000256" key="2">
    <source>
        <dbReference type="ARBA" id="ARBA00022723"/>
    </source>
</evidence>
<dbReference type="GO" id="GO:0016787">
    <property type="term" value="F:hydrolase activity"/>
    <property type="evidence" value="ECO:0007669"/>
    <property type="project" value="UniProtKB-KW"/>
</dbReference>
<dbReference type="OrthoDB" id="10250730at2759"/>
<dbReference type="PANTHER" id="PTHR42978">
    <property type="entry name" value="QUORUM-QUENCHING LACTONASE YTNP-RELATED-RELATED"/>
    <property type="match status" value="1"/>
</dbReference>
<gene>
    <name evidence="6" type="ORF">BDP27DRAFT_1318854</name>
</gene>
<keyword evidence="3" id="KW-0378">Hydrolase</keyword>
<dbReference type="Gene3D" id="3.60.15.10">
    <property type="entry name" value="Ribonuclease Z/Hydroxyacylglutathione hydrolase-like"/>
    <property type="match status" value="1"/>
</dbReference>
<dbReference type="PANTHER" id="PTHR42978:SF5">
    <property type="entry name" value="METALLO-BETA-LACTAMASE DOMAIN-CONTAINING PROTEIN"/>
    <property type="match status" value="1"/>
</dbReference>
<reference evidence="6" key="1">
    <citation type="submission" date="2020-11" db="EMBL/GenBank/DDBJ databases">
        <authorList>
            <consortium name="DOE Joint Genome Institute"/>
            <person name="Ahrendt S."/>
            <person name="Riley R."/>
            <person name="Andreopoulos W."/>
            <person name="Labutti K."/>
            <person name="Pangilinan J."/>
            <person name="Ruiz-Duenas F.J."/>
            <person name="Barrasa J.M."/>
            <person name="Sanchez-Garcia M."/>
            <person name="Camarero S."/>
            <person name="Miyauchi S."/>
            <person name="Serrano A."/>
            <person name="Linde D."/>
            <person name="Babiker R."/>
            <person name="Drula E."/>
            <person name="Ayuso-Fernandez I."/>
            <person name="Pacheco R."/>
            <person name="Padilla G."/>
            <person name="Ferreira P."/>
            <person name="Barriuso J."/>
            <person name="Kellner H."/>
            <person name="Castanera R."/>
            <person name="Alfaro M."/>
            <person name="Ramirez L."/>
            <person name="Pisabarro A.G."/>
            <person name="Kuo A."/>
            <person name="Tritt A."/>
            <person name="Lipzen A."/>
            <person name="He G."/>
            <person name="Yan M."/>
            <person name="Ng V."/>
            <person name="Cullen D."/>
            <person name="Martin F."/>
            <person name="Rosso M.-N."/>
            <person name="Henrissat B."/>
            <person name="Hibbett D."/>
            <person name="Martinez A.T."/>
            <person name="Grigoriev I.V."/>
        </authorList>
    </citation>
    <scope>NUCLEOTIDE SEQUENCE</scope>
    <source>
        <strain evidence="6">AH 40177</strain>
    </source>
</reference>
<keyword evidence="4" id="KW-0862">Zinc</keyword>
<protein>
    <submittedName>
        <fullName evidence="6">Beta-lactamase-like protein</fullName>
    </submittedName>
</protein>
<evidence type="ECO:0000259" key="5">
    <source>
        <dbReference type="SMART" id="SM00849"/>
    </source>
</evidence>
<evidence type="ECO:0000313" key="7">
    <source>
        <dbReference type="Proteomes" id="UP000772434"/>
    </source>
</evidence>
<dbReference type="InterPro" id="IPR036866">
    <property type="entry name" value="RibonucZ/Hydroxyglut_hydro"/>
</dbReference>
<dbReference type="GO" id="GO:0046872">
    <property type="term" value="F:metal ion binding"/>
    <property type="evidence" value="ECO:0007669"/>
    <property type="project" value="UniProtKB-KW"/>
</dbReference>
<dbReference type="InterPro" id="IPR051013">
    <property type="entry name" value="MBL_superfamily_lactonases"/>
</dbReference>
<dbReference type="SMART" id="SM00849">
    <property type="entry name" value="Lactamase_B"/>
    <property type="match status" value="1"/>
</dbReference>
<organism evidence="6 7">
    <name type="scientific">Rhodocollybia butyracea</name>
    <dbReference type="NCBI Taxonomy" id="206335"/>
    <lineage>
        <taxon>Eukaryota</taxon>
        <taxon>Fungi</taxon>
        <taxon>Dikarya</taxon>
        <taxon>Basidiomycota</taxon>
        <taxon>Agaricomycotina</taxon>
        <taxon>Agaricomycetes</taxon>
        <taxon>Agaricomycetidae</taxon>
        <taxon>Agaricales</taxon>
        <taxon>Marasmiineae</taxon>
        <taxon>Omphalotaceae</taxon>
        <taxon>Rhodocollybia</taxon>
    </lineage>
</organism>
<keyword evidence="7" id="KW-1185">Reference proteome</keyword>
<evidence type="ECO:0000256" key="3">
    <source>
        <dbReference type="ARBA" id="ARBA00022801"/>
    </source>
</evidence>
<feature type="domain" description="Metallo-beta-lactamase" evidence="5">
    <location>
        <begin position="60"/>
        <end position="293"/>
    </location>
</feature>
<keyword evidence="2" id="KW-0479">Metal-binding</keyword>
<comment type="caution">
    <text evidence="6">The sequence shown here is derived from an EMBL/GenBank/DDBJ whole genome shotgun (WGS) entry which is preliminary data.</text>
</comment>
<dbReference type="Pfam" id="PF00753">
    <property type="entry name" value="Lactamase_B"/>
    <property type="match status" value="1"/>
</dbReference>
<sequence>MKRAFFYVIRQNTTMSNIILPKSSSTVSVKAFNVCTPETNLPTGLFISPVKPGKEVLSVPDYAFLIEHPSGRKIMFDLGPLKDFSKLPPAMANLLPQTGLDIIVDKEITEQLQDSGVSVDEIDSIIWSHSHFDHTGDMSLFPSTVKLYIGKETDPKRYPADPEAWILESDFIGREVVELSWEKPDATIGGIPALDFFGDGSFYLMEVPGHWPGHLAGFARVKEDSFILLGADTCHHPGQLRPNPHIHKTFPCPGGILSHLSKPVLTLPEGFSFYADNVTSLASMEKVGILDAHPDVFLITAHDPSMPGIIALAPETLDNWKELGWKTKAAWAFLQEGNKGYGYC</sequence>
<name>A0A9P5UCQ4_9AGAR</name>
<proteinExistence type="inferred from homology"/>
<dbReference type="AlphaFoldDB" id="A0A9P5UCQ4"/>
<dbReference type="CDD" id="cd07730">
    <property type="entry name" value="metallo-hydrolase-like_MBL-fold"/>
    <property type="match status" value="1"/>
</dbReference>
<dbReference type="InterPro" id="IPR001279">
    <property type="entry name" value="Metallo-B-lactamas"/>
</dbReference>
<evidence type="ECO:0000256" key="4">
    <source>
        <dbReference type="ARBA" id="ARBA00022833"/>
    </source>
</evidence>
<evidence type="ECO:0000256" key="1">
    <source>
        <dbReference type="ARBA" id="ARBA00007749"/>
    </source>
</evidence>
<dbReference type="EMBL" id="JADNRY010000018">
    <property type="protein sequence ID" value="KAF9073413.1"/>
    <property type="molecule type" value="Genomic_DNA"/>
</dbReference>
<accession>A0A9P5UCQ4</accession>
<dbReference type="Proteomes" id="UP000772434">
    <property type="component" value="Unassembled WGS sequence"/>
</dbReference>
<dbReference type="SUPFAM" id="SSF56281">
    <property type="entry name" value="Metallo-hydrolase/oxidoreductase"/>
    <property type="match status" value="1"/>
</dbReference>
<evidence type="ECO:0000313" key="6">
    <source>
        <dbReference type="EMBL" id="KAF9073413.1"/>
    </source>
</evidence>
<comment type="similarity">
    <text evidence="1">Belongs to the metallo-beta-lactamase superfamily.</text>
</comment>